<dbReference type="EMBL" id="JAPJZH010000006">
    <property type="protein sequence ID" value="MDA4845949.1"/>
    <property type="molecule type" value="Genomic_DNA"/>
</dbReference>
<comment type="caution">
    <text evidence="1">The sequence shown here is derived from an EMBL/GenBank/DDBJ whole genome shotgun (WGS) entry which is preliminary data.</text>
</comment>
<name>A0ABT4VMW5_9HYPH</name>
<reference evidence="1" key="1">
    <citation type="submission" date="2022-11" db="EMBL/GenBank/DDBJ databases">
        <title>Hoeflea poritis sp. nov., isolated from scleractinian coral Porites lutea.</title>
        <authorList>
            <person name="Zhang G."/>
            <person name="Wei Q."/>
            <person name="Cai L."/>
        </authorList>
    </citation>
    <scope>NUCLEOTIDE SEQUENCE</scope>
    <source>
        <strain evidence="1">E7-10</strain>
    </source>
</reference>
<protein>
    <submittedName>
        <fullName evidence="1">Uncharacterized protein</fullName>
    </submittedName>
</protein>
<evidence type="ECO:0000313" key="1">
    <source>
        <dbReference type="EMBL" id="MDA4845949.1"/>
    </source>
</evidence>
<dbReference type="RefSeq" id="WP_271089657.1">
    <property type="nucleotide sequence ID" value="NZ_JAPJZH010000006.1"/>
</dbReference>
<keyword evidence="2" id="KW-1185">Reference proteome</keyword>
<dbReference type="Proteomes" id="UP001148313">
    <property type="component" value="Unassembled WGS sequence"/>
</dbReference>
<dbReference type="InterPro" id="IPR056908">
    <property type="entry name" value="Gp80-like"/>
</dbReference>
<sequence length="138" mass="14115">MGTTTFLGAAILNEVFRATNYAPPSTVYVSLHTADPGDNGANEVTVGAFPAYAREDAAQGGAATAAWGAPSSNQISNLLELLWEIHNGAGAITVTHFGLWDAASGGNCLYTGAVTASKTLNVGDQFVIRVGDLDVSVA</sequence>
<proteinExistence type="predicted"/>
<evidence type="ECO:0000313" key="2">
    <source>
        <dbReference type="Proteomes" id="UP001148313"/>
    </source>
</evidence>
<gene>
    <name evidence="1" type="ORF">OOZ53_11355</name>
</gene>
<accession>A0ABT4VMW5</accession>
<dbReference type="Pfam" id="PF23140">
    <property type="entry name" value="Gp80"/>
    <property type="match status" value="1"/>
</dbReference>
<organism evidence="1 2">
    <name type="scientific">Hoeflea poritis</name>
    <dbReference type="NCBI Taxonomy" id="2993659"/>
    <lineage>
        <taxon>Bacteria</taxon>
        <taxon>Pseudomonadati</taxon>
        <taxon>Pseudomonadota</taxon>
        <taxon>Alphaproteobacteria</taxon>
        <taxon>Hyphomicrobiales</taxon>
        <taxon>Rhizobiaceae</taxon>
        <taxon>Hoeflea</taxon>
    </lineage>
</organism>